<dbReference type="Proteomes" id="UP000229756">
    <property type="component" value="Unassembled WGS sequence"/>
</dbReference>
<evidence type="ECO:0000256" key="1">
    <source>
        <dbReference type="SAM" id="MobiDB-lite"/>
    </source>
</evidence>
<evidence type="ECO:0000313" key="3">
    <source>
        <dbReference type="Proteomes" id="UP000229756"/>
    </source>
</evidence>
<dbReference type="EMBL" id="PFSJ01000001">
    <property type="protein sequence ID" value="PJC24069.1"/>
    <property type="molecule type" value="Genomic_DNA"/>
</dbReference>
<reference evidence="3" key="1">
    <citation type="submission" date="2017-09" db="EMBL/GenBank/DDBJ databases">
        <title>Depth-based differentiation of microbial function through sediment-hosted aquifers and enrichment of novel symbionts in the deep terrestrial subsurface.</title>
        <authorList>
            <person name="Probst A.J."/>
            <person name="Ladd B."/>
            <person name="Jarett J.K."/>
            <person name="Geller-Mcgrath D.E."/>
            <person name="Sieber C.M.K."/>
            <person name="Emerson J.B."/>
            <person name="Anantharaman K."/>
            <person name="Thomas B.C."/>
            <person name="Malmstrom R."/>
            <person name="Stieglmeier M."/>
            <person name="Klingl A."/>
            <person name="Woyke T."/>
            <person name="Ryan C.M."/>
            <person name="Banfield J.F."/>
        </authorList>
    </citation>
    <scope>NUCLEOTIDE SEQUENCE [LARGE SCALE GENOMIC DNA]</scope>
</reference>
<gene>
    <name evidence="2" type="ORF">CO058_00005</name>
</gene>
<organism evidence="2 3">
    <name type="scientific">candidate division WWE3 bacterium CG_4_9_14_0_2_um_filter_35_11</name>
    <dbReference type="NCBI Taxonomy" id="1975077"/>
    <lineage>
        <taxon>Bacteria</taxon>
        <taxon>Katanobacteria</taxon>
    </lineage>
</organism>
<proteinExistence type="predicted"/>
<comment type="caution">
    <text evidence="2">The sequence shown here is derived from an EMBL/GenBank/DDBJ whole genome shotgun (WGS) entry which is preliminary data.</text>
</comment>
<feature type="compositionally biased region" description="Polar residues" evidence="1">
    <location>
        <begin position="345"/>
        <end position="356"/>
    </location>
</feature>
<protein>
    <submittedName>
        <fullName evidence="2">Uncharacterized protein</fullName>
    </submittedName>
</protein>
<feature type="region of interest" description="Disordered" evidence="1">
    <location>
        <begin position="337"/>
        <end position="359"/>
    </location>
</feature>
<feature type="non-terminal residue" evidence="2">
    <location>
        <position position="905"/>
    </location>
</feature>
<dbReference type="AlphaFoldDB" id="A0A2M8EMW0"/>
<accession>A0A2M8EMW0</accession>
<name>A0A2M8EMW0_UNCKA</name>
<sequence length="905" mass="98704">MPPPVKEPITFLGWIEEIFKVPLEFPKHAVEVYRDEYTGSFAFQVRSSKLKTSEDSALISAFVESPEAFKDLAGVNTTVSLEKLYKTPLKTLNAIGQKTLNDIARIDDVSSLARSQAVEALTRGQTSLNGKPITEYKNRSLRVAKAMGVQIENVFGLVDPIKGSRIKLLDKVSGTVDTYEDRKVIEENENRNIQHKTYTVLSGALTGIASDYENPSGVLAYRDQALFAYNESITRELGIDLEKVLPTNTARRAKPTGGTKVILNTNEGSFLTTLNGASGANNLKKLEAILGDPDKIEDALSMTRGALGTMPAEIQDLHKGFLEMEFRKLGLDLTADPTDPKGIRKTSSIGETSLQSEQRKTRTALEQQFKTEAYRRQINAEIEKKILAQKAKIITDEVANRNAAMAAGTGHGPLHLAGGVLVPSARPWTDADLTLDGTELRIDIQLNQEKDKAIERLRSATKSMDLAHNLYFAATTKNLLEAIEKGSFLNTFLISSRFAGTLPFISESIWDGKNNPIIGFIDDKATWLNDHNLSPKYFAGQIGLYSGIAYEAKNKSDLKGLSKSLAIESRINVEWKTKVPGAPAGTHVWHQATVKASEGAGLFGDWGIYDTINRAYGADGQLIRNSGIPFTDPNSLLSNQAATRNFFDELNQAANNIQGGVLVLPPNPYEDLAKKLGLDDVDSFNAFQAQYQKYKSGTGGENLLFNSLSGPNGIDANGRWDFLTLIRKEGKENQFLTNYMGALNWYNRKANTLQSFFYKQILFGGYGGNNALLKFGIKASAPIRTFLQTVGMTDEVTLAEAISHWKIVRRATKLGKILSNPNVANPRRLQLLGKLAGGNGKILSSTIAALAKSTAGRALLQSAGYLLSGLGGALTGGIGWVVAAFGDVAWAFGKNVLKLDFKGAY</sequence>
<evidence type="ECO:0000313" key="2">
    <source>
        <dbReference type="EMBL" id="PJC24069.1"/>
    </source>
</evidence>